<evidence type="ECO:0000259" key="2">
    <source>
        <dbReference type="Pfam" id="PF01571"/>
    </source>
</evidence>
<name>A0ABS7C2Z9_9BACL</name>
<gene>
    <name evidence="3" type="primary">gcvT</name>
    <name evidence="3" type="ORF">K0U00_14735</name>
</gene>
<dbReference type="SUPFAM" id="SSF103025">
    <property type="entry name" value="Folate-binding domain"/>
    <property type="match status" value="1"/>
</dbReference>
<keyword evidence="3" id="KW-0808">Transferase</keyword>
<dbReference type="Gene3D" id="3.30.1360.120">
    <property type="entry name" value="Probable tRNA modification gtpase trme, domain 1"/>
    <property type="match status" value="1"/>
</dbReference>
<feature type="non-terminal residue" evidence="3">
    <location>
        <position position="222"/>
    </location>
</feature>
<keyword evidence="4" id="KW-1185">Reference proteome</keyword>
<evidence type="ECO:0000313" key="3">
    <source>
        <dbReference type="EMBL" id="MBW7455279.1"/>
    </source>
</evidence>
<dbReference type="InterPro" id="IPR006223">
    <property type="entry name" value="GcvT"/>
</dbReference>
<proteinExistence type="inferred from homology"/>
<sequence length="222" mass="24377">MTELIRKTPLYPVYAGYPGIRCIDFSGWELPVQFSGIQAEHDAVRRQAGLFDVSHMGEFMIIGQFAEDFLQKMTTNDVSRLADGQAQYTLMCYPDGGVVDDLLIYRLTADQYMLVVNASNIDKDFEWLREHLIGDVILDNISNKMALLSLQGPNATAVLASAGIGAAVLELAPFHFRNEVTIAGASTLVSRTGYTGEDGFEIYVAAERAGDVWHALMAAGEM</sequence>
<dbReference type="Proteomes" id="UP001519887">
    <property type="component" value="Unassembled WGS sequence"/>
</dbReference>
<dbReference type="NCBIfam" id="TIGR00528">
    <property type="entry name" value="gcvT"/>
    <property type="match status" value="1"/>
</dbReference>
<dbReference type="PANTHER" id="PTHR43757">
    <property type="entry name" value="AMINOMETHYLTRANSFERASE"/>
    <property type="match status" value="1"/>
</dbReference>
<evidence type="ECO:0000313" key="4">
    <source>
        <dbReference type="Proteomes" id="UP001519887"/>
    </source>
</evidence>
<comment type="similarity">
    <text evidence="1">Belongs to the GcvT family.</text>
</comment>
<feature type="domain" description="GCVT N-terminal" evidence="2">
    <location>
        <begin position="21"/>
        <end position="221"/>
    </location>
</feature>
<dbReference type="PANTHER" id="PTHR43757:SF2">
    <property type="entry name" value="AMINOMETHYLTRANSFERASE, MITOCHONDRIAL"/>
    <property type="match status" value="1"/>
</dbReference>
<dbReference type="EC" id="2.1.2.10" evidence="3"/>
<dbReference type="GO" id="GO:0004047">
    <property type="term" value="F:aminomethyltransferase activity"/>
    <property type="evidence" value="ECO:0007669"/>
    <property type="project" value="UniProtKB-EC"/>
</dbReference>
<reference evidence="3 4" key="1">
    <citation type="submission" date="2021-07" db="EMBL/GenBank/DDBJ databases">
        <title>Paenibacillus radiodurans sp. nov., isolated from the southeastern edge of Tengger Desert.</title>
        <authorList>
            <person name="Zhang G."/>
        </authorList>
    </citation>
    <scope>NUCLEOTIDE SEQUENCE [LARGE SCALE GENOMIC DNA]</scope>
    <source>
        <strain evidence="3 4">CCM 7311</strain>
    </source>
</reference>
<accession>A0ABS7C2Z9</accession>
<dbReference type="InterPro" id="IPR028896">
    <property type="entry name" value="GcvT/YgfZ/DmdA"/>
</dbReference>
<dbReference type="EMBL" id="JAHZIK010000334">
    <property type="protein sequence ID" value="MBW7455279.1"/>
    <property type="molecule type" value="Genomic_DNA"/>
</dbReference>
<dbReference type="InterPro" id="IPR006222">
    <property type="entry name" value="GCVT_N"/>
</dbReference>
<dbReference type="InterPro" id="IPR027266">
    <property type="entry name" value="TrmE/GcvT-like"/>
</dbReference>
<evidence type="ECO:0000256" key="1">
    <source>
        <dbReference type="ARBA" id="ARBA00008609"/>
    </source>
</evidence>
<protein>
    <submittedName>
        <fullName evidence="3">Glycine cleavage system aminomethyltransferase GcvT</fullName>
        <ecNumber evidence="3">2.1.2.10</ecNumber>
    </submittedName>
</protein>
<comment type="caution">
    <text evidence="3">The sequence shown here is derived from an EMBL/GenBank/DDBJ whole genome shotgun (WGS) entry which is preliminary data.</text>
</comment>
<organism evidence="3 4">
    <name type="scientific">Paenibacillus sepulcri</name>
    <dbReference type="NCBI Taxonomy" id="359917"/>
    <lineage>
        <taxon>Bacteria</taxon>
        <taxon>Bacillati</taxon>
        <taxon>Bacillota</taxon>
        <taxon>Bacilli</taxon>
        <taxon>Bacillales</taxon>
        <taxon>Paenibacillaceae</taxon>
        <taxon>Paenibacillus</taxon>
    </lineage>
</organism>
<dbReference type="Pfam" id="PF01571">
    <property type="entry name" value="GCV_T"/>
    <property type="match status" value="1"/>
</dbReference>